<protein>
    <submittedName>
        <fullName evidence="5">LOW QUALITY PROTEIN: uncharacterized protein LOC109467595</fullName>
    </submittedName>
</protein>
<dbReference type="SUPFAM" id="SSF52058">
    <property type="entry name" value="L domain-like"/>
    <property type="match status" value="1"/>
</dbReference>
<keyword evidence="3" id="KW-0732">Signal</keyword>
<evidence type="ECO:0000313" key="5">
    <source>
        <dbReference type="RefSeq" id="XP_019621171.1"/>
    </source>
</evidence>
<evidence type="ECO:0000256" key="3">
    <source>
        <dbReference type="SAM" id="SignalP"/>
    </source>
</evidence>
<keyword evidence="1" id="KW-0433">Leucine-rich repeat</keyword>
<sequence length="1111" mass="121760">MTRMHARVGGGARENAAMLCFFLFVAPCAASIAPPTPQCKVAGWRVCVPLDGKVGQMEVSGTCVMCGVLKEGVAPVSPFSFLAGARHVAIRGHPFHLLSGNSLAPLDHSVVLTLALVDAKMTGVKNNTFAGFSALVTLSLDSNKLTNVKKTWFTGLENLLSLTLSNNYITQIEPGSFANLTRLFLLDLHNNLLQVVDPGWLFGLKSIMIINLGLNEIKSIAPGSFQHIQPSWIDLSGNDLWSLDEDVFRGQSRLRSLHVSSGMLSSVHDAKPHEMIWSLYRLANAMRGLTTLAVVVPRFLFSCVSRSGVTPELSFWWMFDSSKKVPYNIIPRSFACGNLDSSLKMISIQPPVVVLATDDSLTDKLETNALEQCRQVWEYDEGIAMELGGSSYFRLVSLSTGNSTFEGVGMSFVQTQDTNTLTTTESGYGHTHTPHANANHDNAKNITCILLTKDERTELPFATSQNHGPTQTAATYGTHTDHSISLTHYTGHTEKDYTSSEMVENSTLQVRTAPGPEVPPATDHVLISVVAVSALVGLVLSSLLVLVLKLCSKRTSEDERDSDDAHVWTVPPGVAFPGLLRSASLPAWSGKMASDSSVSCISLPAALHSVKPTYSEIPDDVACAQRPLPSLPHEEVMVRSASLPARTREPGGAPHDTASCRSLPVVLQSIEPTYCEIPDHMAAAQRPLPALPRTPWEITEHATAAQRPLPVPHHTYSEIPDDDESGPMPFYADPAGFSLHVVRNRGQNRQAFRDVTITSNRHRSGRSMATYGSAEQTNAQGDSVYRMAIDAQGIRARRNLRTGLLSQAIDQSVRTYVNVTDAILSRGQEVTEAHIAFLTSPGTSGTGSWEISGEGTRITPRRASLPTVTLPNTYWPWEIPGEGTRNTAQRVSLPTVTLPNTYWPWEIPGEGTRNTAQRAPLPTVTLPNTYWPWEIPGEGTSFTRRRVSLPTVTLPNTYWPWEIPGKELCNTPQPVPLPTATLPNTYWPWEIPGEGTSFTRRRVSLPTVTLPNTYWPWEIPGEGLCNTPQPVPLPTATLPNTYWPWEIPGEGTCFTRRRVSLPTVTLPNTYWPWEIPGEGTRNTAQRVSLPTVTPPNTYWPWEIPGEGTRNT</sequence>
<dbReference type="OrthoDB" id="10029573at2759"/>
<dbReference type="KEGG" id="bbel:109467595"/>
<dbReference type="PANTHER" id="PTHR24366:SF172">
    <property type="entry name" value="LRRCT DOMAIN-CONTAINING PROTEIN"/>
    <property type="match status" value="1"/>
</dbReference>
<dbReference type="RefSeq" id="XP_019621171.1">
    <property type="nucleotide sequence ID" value="XM_019765612.1"/>
</dbReference>
<dbReference type="PANTHER" id="PTHR24366">
    <property type="entry name" value="IG(IMMUNOGLOBULIN) AND LRR(LEUCINE RICH REPEAT) DOMAINS"/>
    <property type="match status" value="1"/>
</dbReference>
<gene>
    <name evidence="5" type="primary">LOC109467595</name>
</gene>
<dbReference type="FunFam" id="3.80.10.10:FF:001023">
    <property type="entry name" value="Uncharacterized protein"/>
    <property type="match status" value="1"/>
</dbReference>
<dbReference type="Pfam" id="PF13855">
    <property type="entry name" value="LRR_8"/>
    <property type="match status" value="1"/>
</dbReference>
<organism evidence="4 5">
    <name type="scientific">Branchiostoma belcheri</name>
    <name type="common">Amphioxus</name>
    <dbReference type="NCBI Taxonomy" id="7741"/>
    <lineage>
        <taxon>Eukaryota</taxon>
        <taxon>Metazoa</taxon>
        <taxon>Chordata</taxon>
        <taxon>Cephalochordata</taxon>
        <taxon>Leptocardii</taxon>
        <taxon>Amphioxiformes</taxon>
        <taxon>Branchiostomatidae</taxon>
        <taxon>Branchiostoma</taxon>
    </lineage>
</organism>
<accession>A0A6P4YV99</accession>
<proteinExistence type="predicted"/>
<feature type="signal peptide" evidence="3">
    <location>
        <begin position="1"/>
        <end position="30"/>
    </location>
</feature>
<keyword evidence="2" id="KW-0677">Repeat</keyword>
<evidence type="ECO:0000313" key="4">
    <source>
        <dbReference type="Proteomes" id="UP000515135"/>
    </source>
</evidence>
<dbReference type="AlphaFoldDB" id="A0A6P4YV99"/>
<dbReference type="GeneID" id="109467595"/>
<evidence type="ECO:0000256" key="2">
    <source>
        <dbReference type="ARBA" id="ARBA00022737"/>
    </source>
</evidence>
<reference evidence="5" key="1">
    <citation type="submission" date="2025-08" db="UniProtKB">
        <authorList>
            <consortium name="RefSeq"/>
        </authorList>
    </citation>
    <scope>IDENTIFICATION</scope>
    <source>
        <tissue evidence="5">Gonad</tissue>
    </source>
</reference>
<dbReference type="Proteomes" id="UP000515135">
    <property type="component" value="Unplaced"/>
</dbReference>
<keyword evidence="4" id="KW-1185">Reference proteome</keyword>
<dbReference type="PROSITE" id="PS51450">
    <property type="entry name" value="LRR"/>
    <property type="match status" value="1"/>
</dbReference>
<name>A0A6P4YV99_BRABE</name>
<dbReference type="InterPro" id="IPR032675">
    <property type="entry name" value="LRR_dom_sf"/>
</dbReference>
<dbReference type="Gene3D" id="3.80.10.10">
    <property type="entry name" value="Ribonuclease Inhibitor"/>
    <property type="match status" value="1"/>
</dbReference>
<dbReference type="InterPro" id="IPR003591">
    <property type="entry name" value="Leu-rich_rpt_typical-subtyp"/>
</dbReference>
<feature type="chain" id="PRO_5028259364" evidence="3">
    <location>
        <begin position="31"/>
        <end position="1111"/>
    </location>
</feature>
<dbReference type="SMART" id="SM00369">
    <property type="entry name" value="LRR_TYP"/>
    <property type="match status" value="5"/>
</dbReference>
<evidence type="ECO:0000256" key="1">
    <source>
        <dbReference type="ARBA" id="ARBA00022614"/>
    </source>
</evidence>
<dbReference type="InterPro" id="IPR001611">
    <property type="entry name" value="Leu-rich_rpt"/>
</dbReference>